<reference evidence="2 3" key="1">
    <citation type="submission" date="2023-07" db="EMBL/GenBank/DDBJ databases">
        <authorList>
            <person name="Girao M."/>
            <person name="Carvalho M.F."/>
        </authorList>
    </citation>
    <scope>NUCLEOTIDE SEQUENCE [LARGE SCALE GENOMIC DNA]</scope>
    <source>
        <strain evidence="2 3">66/93</strain>
    </source>
</reference>
<evidence type="ECO:0000256" key="1">
    <source>
        <dbReference type="SAM" id="Phobius"/>
    </source>
</evidence>
<accession>A0ABU7L1X9</accession>
<dbReference type="EMBL" id="JAUUCC010000194">
    <property type="protein sequence ID" value="MEE2055562.1"/>
    <property type="molecule type" value="Genomic_DNA"/>
</dbReference>
<name>A0ABU7L1X9_9ACTN</name>
<protein>
    <submittedName>
        <fullName evidence="2">Uncharacterized protein</fullName>
    </submittedName>
</protein>
<keyword evidence="1" id="KW-0472">Membrane</keyword>
<evidence type="ECO:0000313" key="3">
    <source>
        <dbReference type="Proteomes" id="UP001348641"/>
    </source>
</evidence>
<dbReference type="Proteomes" id="UP001348641">
    <property type="component" value="Unassembled WGS sequence"/>
</dbReference>
<keyword evidence="1" id="KW-0812">Transmembrane</keyword>
<sequence length="279" mass="30499">MVYERILAADAVRNPVAMAQFQQSGNEVLGYVAWAGAVIGVLALIIIGGRMIHANFTGDPWIAARGMAELPWVVLGVVLLVASGTLAGTLLQGSYHETEDDLGSLIQGVAAEQGETEREAAGCDGALRDPDSQEFLCPDDDGWDRLHDTVPLTGADDERCTRDGKADCYDYCFDPGFHNGNTYTRSPCTPDRDGMDLLNGGNWIWADYHCPNLPSTLWDQSDSCPDNPVDHFDDVPREYAAAGRGEPAMHKYYICTEFPEWANGNKREEQVGDDYCNVG</sequence>
<gene>
    <name evidence="2" type="ORF">Q8A49_34200</name>
</gene>
<dbReference type="RefSeq" id="WP_330162309.1">
    <property type="nucleotide sequence ID" value="NZ_BAAAJA010000018.1"/>
</dbReference>
<evidence type="ECO:0000313" key="2">
    <source>
        <dbReference type="EMBL" id="MEE2055562.1"/>
    </source>
</evidence>
<keyword evidence="1" id="KW-1133">Transmembrane helix</keyword>
<organism evidence="2 3">
    <name type="scientific">Nocardiopsis tropica</name>
    <dbReference type="NCBI Taxonomy" id="109330"/>
    <lineage>
        <taxon>Bacteria</taxon>
        <taxon>Bacillati</taxon>
        <taxon>Actinomycetota</taxon>
        <taxon>Actinomycetes</taxon>
        <taxon>Streptosporangiales</taxon>
        <taxon>Nocardiopsidaceae</taxon>
        <taxon>Nocardiopsis</taxon>
    </lineage>
</organism>
<proteinExistence type="predicted"/>
<feature type="transmembrane region" description="Helical" evidence="1">
    <location>
        <begin position="28"/>
        <end position="49"/>
    </location>
</feature>
<feature type="transmembrane region" description="Helical" evidence="1">
    <location>
        <begin position="70"/>
        <end position="91"/>
    </location>
</feature>
<comment type="caution">
    <text evidence="2">The sequence shown here is derived from an EMBL/GenBank/DDBJ whole genome shotgun (WGS) entry which is preliminary data.</text>
</comment>